<feature type="non-terminal residue" evidence="1">
    <location>
        <position position="93"/>
    </location>
</feature>
<sequence>MRHPLPDALAELLRLEGFLQAGVAHPLQEGLGRVGVRAPRDEHHPARLLGGGCLELRVQLHPRHLRHHQVTEDDVIDALRSDEHVQRFPRADH</sequence>
<comment type="caution">
    <text evidence="1">The sequence shown here is derived from an EMBL/GenBank/DDBJ whole genome shotgun (WGS) entry which is preliminary data.</text>
</comment>
<name>Q08RY5_STIAD</name>
<reference evidence="1 2" key="1">
    <citation type="submission" date="2006-04" db="EMBL/GenBank/DDBJ databases">
        <authorList>
            <person name="Nierman W.C."/>
        </authorList>
    </citation>
    <scope>NUCLEOTIDE SEQUENCE [LARGE SCALE GENOMIC DNA]</scope>
    <source>
        <strain evidence="1 2">DW4/3-1</strain>
    </source>
</reference>
<proteinExistence type="predicted"/>
<evidence type="ECO:0000313" key="1">
    <source>
        <dbReference type="EMBL" id="EAU63251.1"/>
    </source>
</evidence>
<evidence type="ECO:0000313" key="2">
    <source>
        <dbReference type="Proteomes" id="UP000032702"/>
    </source>
</evidence>
<dbReference type="EMBL" id="AAMD01000174">
    <property type="protein sequence ID" value="EAU63251.1"/>
    <property type="molecule type" value="Genomic_DNA"/>
</dbReference>
<dbReference type="AlphaFoldDB" id="Q08RY5"/>
<accession>Q08RY5</accession>
<gene>
    <name evidence="1" type="ORF">STIAU_1641</name>
</gene>
<protein>
    <submittedName>
        <fullName evidence="1">Uncharacterized protein</fullName>
    </submittedName>
</protein>
<dbReference type="Proteomes" id="UP000032702">
    <property type="component" value="Unassembled WGS sequence"/>
</dbReference>
<organism evidence="1 2">
    <name type="scientific">Stigmatella aurantiaca (strain DW4/3-1)</name>
    <dbReference type="NCBI Taxonomy" id="378806"/>
    <lineage>
        <taxon>Bacteria</taxon>
        <taxon>Pseudomonadati</taxon>
        <taxon>Myxococcota</taxon>
        <taxon>Myxococcia</taxon>
        <taxon>Myxococcales</taxon>
        <taxon>Cystobacterineae</taxon>
        <taxon>Archangiaceae</taxon>
        <taxon>Stigmatella</taxon>
    </lineage>
</organism>